<dbReference type="InterPro" id="IPR036938">
    <property type="entry name" value="PAP2/HPO_sf"/>
</dbReference>
<gene>
    <name evidence="9" type="ORF">GCM10009613_14290</name>
</gene>
<feature type="transmembrane region" description="Helical" evidence="7">
    <location>
        <begin position="140"/>
        <end position="160"/>
    </location>
</feature>
<feature type="transmembrane region" description="Helical" evidence="7">
    <location>
        <begin position="60"/>
        <end position="79"/>
    </location>
</feature>
<sequence length="200" mass="20390">MPPIPDVPDASAAALARILALLTGAPDRTGTVVALAGELALLAVVAGWTWLWWRGRHSGPATTATVLAVPVAAVIAWQLNELLKDAFAVDRPCRLLAGFPAWGVCPDPGSWSFPSNHATVAGALAVGVLLVALRLGARTVGAVAVLCGLAAAGSRVLAGAHFPHDVVVGFTLGGMVAFVTLTLVGTLAARLRPGHPAVRR</sequence>
<dbReference type="Proteomes" id="UP001501414">
    <property type="component" value="Unassembled WGS sequence"/>
</dbReference>
<keyword evidence="5 7" id="KW-1133">Transmembrane helix</keyword>
<dbReference type="Gene3D" id="1.20.144.10">
    <property type="entry name" value="Phosphatidic acid phosphatase type 2/haloperoxidase"/>
    <property type="match status" value="1"/>
</dbReference>
<keyword evidence="6 7" id="KW-0472">Membrane</keyword>
<comment type="caution">
    <text evidence="9">The sequence shown here is derived from an EMBL/GenBank/DDBJ whole genome shotgun (WGS) entry which is preliminary data.</text>
</comment>
<feature type="transmembrane region" description="Helical" evidence="7">
    <location>
        <begin position="116"/>
        <end position="133"/>
    </location>
</feature>
<evidence type="ECO:0000259" key="8">
    <source>
        <dbReference type="SMART" id="SM00014"/>
    </source>
</evidence>
<evidence type="ECO:0000256" key="7">
    <source>
        <dbReference type="SAM" id="Phobius"/>
    </source>
</evidence>
<dbReference type="Pfam" id="PF01569">
    <property type="entry name" value="PAP2"/>
    <property type="match status" value="1"/>
</dbReference>
<feature type="transmembrane region" description="Helical" evidence="7">
    <location>
        <begin position="32"/>
        <end position="53"/>
    </location>
</feature>
<dbReference type="SMART" id="SM00014">
    <property type="entry name" value="acidPPc"/>
    <property type="match status" value="1"/>
</dbReference>
<evidence type="ECO:0000313" key="9">
    <source>
        <dbReference type="EMBL" id="GAA1384053.1"/>
    </source>
</evidence>
<keyword evidence="4" id="KW-0378">Hydrolase</keyword>
<proteinExistence type="predicted"/>
<dbReference type="PANTHER" id="PTHR14969:SF62">
    <property type="entry name" value="DECAPRENYLPHOSPHORYL-5-PHOSPHORIBOSE PHOSPHATASE RV3807C-RELATED"/>
    <property type="match status" value="1"/>
</dbReference>
<dbReference type="InterPro" id="IPR000326">
    <property type="entry name" value="PAP2/HPO"/>
</dbReference>
<evidence type="ECO:0000313" key="10">
    <source>
        <dbReference type="Proteomes" id="UP001501414"/>
    </source>
</evidence>
<evidence type="ECO:0000256" key="5">
    <source>
        <dbReference type="ARBA" id="ARBA00022989"/>
    </source>
</evidence>
<evidence type="ECO:0000256" key="6">
    <source>
        <dbReference type="ARBA" id="ARBA00023136"/>
    </source>
</evidence>
<reference evidence="10" key="1">
    <citation type="journal article" date="2019" name="Int. J. Syst. Evol. Microbiol.">
        <title>The Global Catalogue of Microorganisms (GCM) 10K type strain sequencing project: providing services to taxonomists for standard genome sequencing and annotation.</title>
        <authorList>
            <consortium name="The Broad Institute Genomics Platform"/>
            <consortium name="The Broad Institute Genome Sequencing Center for Infectious Disease"/>
            <person name="Wu L."/>
            <person name="Ma J."/>
        </authorList>
    </citation>
    <scope>NUCLEOTIDE SEQUENCE [LARGE SCALE GENOMIC DNA]</scope>
    <source>
        <strain evidence="10">JCM 11896</strain>
    </source>
</reference>
<keyword evidence="10" id="KW-1185">Reference proteome</keyword>
<keyword evidence="2" id="KW-1003">Cell membrane</keyword>
<comment type="subcellular location">
    <subcellularLocation>
        <location evidence="1">Cell membrane</location>
        <topology evidence="1">Multi-pass membrane protein</topology>
    </subcellularLocation>
</comment>
<protein>
    <recommendedName>
        <fullName evidence="8">Phosphatidic acid phosphatase type 2/haloperoxidase domain-containing protein</fullName>
    </recommendedName>
</protein>
<dbReference type="PANTHER" id="PTHR14969">
    <property type="entry name" value="SPHINGOSINE-1-PHOSPHATE PHOSPHOHYDROLASE"/>
    <property type="match status" value="1"/>
</dbReference>
<keyword evidence="3 7" id="KW-0812">Transmembrane</keyword>
<dbReference type="RefSeq" id="WP_344019638.1">
    <property type="nucleotide sequence ID" value="NZ_BAAAJK010000005.1"/>
</dbReference>
<dbReference type="SUPFAM" id="SSF48317">
    <property type="entry name" value="Acid phosphatase/Vanadium-dependent haloperoxidase"/>
    <property type="match status" value="1"/>
</dbReference>
<organism evidence="9 10">
    <name type="scientific">Pseudonocardia kongjuensis</name>
    <dbReference type="NCBI Taxonomy" id="102227"/>
    <lineage>
        <taxon>Bacteria</taxon>
        <taxon>Bacillati</taxon>
        <taxon>Actinomycetota</taxon>
        <taxon>Actinomycetes</taxon>
        <taxon>Pseudonocardiales</taxon>
        <taxon>Pseudonocardiaceae</taxon>
        <taxon>Pseudonocardia</taxon>
    </lineage>
</organism>
<evidence type="ECO:0000256" key="3">
    <source>
        <dbReference type="ARBA" id="ARBA00022692"/>
    </source>
</evidence>
<evidence type="ECO:0000256" key="1">
    <source>
        <dbReference type="ARBA" id="ARBA00004651"/>
    </source>
</evidence>
<dbReference type="EMBL" id="BAAAJK010000005">
    <property type="protein sequence ID" value="GAA1384053.1"/>
    <property type="molecule type" value="Genomic_DNA"/>
</dbReference>
<feature type="transmembrane region" description="Helical" evidence="7">
    <location>
        <begin position="166"/>
        <end position="191"/>
    </location>
</feature>
<accession>A0ABP4IBW3</accession>
<feature type="domain" description="Phosphatidic acid phosphatase type 2/haloperoxidase" evidence="8">
    <location>
        <begin position="65"/>
        <end position="181"/>
    </location>
</feature>
<evidence type="ECO:0000256" key="2">
    <source>
        <dbReference type="ARBA" id="ARBA00022475"/>
    </source>
</evidence>
<dbReference type="CDD" id="cd01610">
    <property type="entry name" value="PAP2_like"/>
    <property type="match status" value="1"/>
</dbReference>
<evidence type="ECO:0000256" key="4">
    <source>
        <dbReference type="ARBA" id="ARBA00022801"/>
    </source>
</evidence>
<name>A0ABP4IBW3_9PSEU</name>